<evidence type="ECO:0000256" key="1">
    <source>
        <dbReference type="ARBA" id="ARBA00004191"/>
    </source>
</evidence>
<evidence type="ECO:0000256" key="5">
    <source>
        <dbReference type="ARBA" id="ARBA00022729"/>
    </source>
</evidence>
<evidence type="ECO:0000256" key="2">
    <source>
        <dbReference type="ARBA" id="ARBA00022512"/>
    </source>
</evidence>
<keyword evidence="3" id="KW-0964">Secreted</keyword>
<feature type="region of interest" description="Disordered" evidence="10">
    <location>
        <begin position="56"/>
        <end position="77"/>
    </location>
</feature>
<dbReference type="InterPro" id="IPR001611">
    <property type="entry name" value="Leu-rich_rpt"/>
</dbReference>
<dbReference type="Proteomes" id="UP001367508">
    <property type="component" value="Unassembled WGS sequence"/>
</dbReference>
<feature type="chain" id="PRO_5042967582" description="Cell wall hydroxyproline-rich glycoprotein" evidence="11">
    <location>
        <begin position="30"/>
        <end position="458"/>
    </location>
</feature>
<evidence type="ECO:0000256" key="9">
    <source>
        <dbReference type="ARBA" id="ARBA00041871"/>
    </source>
</evidence>
<evidence type="ECO:0000256" key="4">
    <source>
        <dbReference type="ARBA" id="ARBA00022614"/>
    </source>
</evidence>
<keyword evidence="5 11" id="KW-0732">Signal</keyword>
<comment type="subcellular location">
    <subcellularLocation>
        <location evidence="1">Secreted</location>
        <location evidence="1">Cell wall</location>
    </subcellularLocation>
</comment>
<dbReference type="Pfam" id="PF00560">
    <property type="entry name" value="LRR_1"/>
    <property type="match status" value="2"/>
</dbReference>
<dbReference type="InterPro" id="IPR013210">
    <property type="entry name" value="LRR_N_plant-typ"/>
</dbReference>
<keyword evidence="6" id="KW-0677">Repeat</keyword>
<dbReference type="EMBL" id="JAYMYQ010000001">
    <property type="protein sequence ID" value="KAK7362589.1"/>
    <property type="molecule type" value="Genomic_DNA"/>
</dbReference>
<dbReference type="PANTHER" id="PTHR32093:SF131">
    <property type="entry name" value="LEUCINE-RICH REPEAT-CONTAINING N-TERMINAL PLANT-TYPE DOMAIN-CONTAINING PROTEIN"/>
    <property type="match status" value="1"/>
</dbReference>
<keyword evidence="4" id="KW-0433">Leucine-rich repeat</keyword>
<feature type="signal peptide" evidence="11">
    <location>
        <begin position="1"/>
        <end position="29"/>
    </location>
</feature>
<keyword evidence="2" id="KW-0134">Cell wall</keyword>
<evidence type="ECO:0000256" key="7">
    <source>
        <dbReference type="ARBA" id="ARBA00023278"/>
    </source>
</evidence>
<dbReference type="SUPFAM" id="SSF52058">
    <property type="entry name" value="L domain-like"/>
    <property type="match status" value="1"/>
</dbReference>
<evidence type="ECO:0000256" key="11">
    <source>
        <dbReference type="SAM" id="SignalP"/>
    </source>
</evidence>
<dbReference type="PANTHER" id="PTHR32093">
    <property type="entry name" value="LEUCINE-RICH REPEAT EXTENSIN-LIKE PROTEIN 3-RELATED"/>
    <property type="match status" value="1"/>
</dbReference>
<dbReference type="Pfam" id="PF08263">
    <property type="entry name" value="LRRNT_2"/>
    <property type="match status" value="1"/>
</dbReference>
<comment type="caution">
    <text evidence="13">The sequence shown here is derived from an EMBL/GenBank/DDBJ whole genome shotgun (WGS) entry which is preliminary data.</text>
</comment>
<feature type="domain" description="Leucine-rich repeat-containing N-terminal plant-type" evidence="12">
    <location>
        <begin position="86"/>
        <end position="120"/>
    </location>
</feature>
<evidence type="ECO:0000259" key="12">
    <source>
        <dbReference type="Pfam" id="PF08263"/>
    </source>
</evidence>
<feature type="compositionally biased region" description="Pro residues" evidence="10">
    <location>
        <begin position="62"/>
        <end position="77"/>
    </location>
</feature>
<keyword evidence="7" id="KW-0379">Hydroxylation</keyword>
<dbReference type="InterPro" id="IPR051582">
    <property type="entry name" value="LRR_extensin-like_regulator"/>
</dbReference>
<evidence type="ECO:0000256" key="10">
    <source>
        <dbReference type="SAM" id="MobiDB-lite"/>
    </source>
</evidence>
<reference evidence="13 14" key="1">
    <citation type="submission" date="2024-01" db="EMBL/GenBank/DDBJ databases">
        <title>The genomes of 5 underutilized Papilionoideae crops provide insights into root nodulation and disease resistanc.</title>
        <authorList>
            <person name="Jiang F."/>
        </authorList>
    </citation>
    <scope>NUCLEOTIDE SEQUENCE [LARGE SCALE GENOMIC DNA]</scope>
    <source>
        <strain evidence="13">LVBAO_FW01</strain>
        <tissue evidence="13">Leaves</tissue>
    </source>
</reference>
<evidence type="ECO:0000256" key="6">
    <source>
        <dbReference type="ARBA" id="ARBA00022737"/>
    </source>
</evidence>
<protein>
    <recommendedName>
        <fullName evidence="9">Cell wall hydroxyproline-rich glycoprotein</fullName>
    </recommendedName>
</protein>
<gene>
    <name evidence="13" type="ORF">VNO77_04706</name>
</gene>
<evidence type="ECO:0000256" key="3">
    <source>
        <dbReference type="ARBA" id="ARBA00022525"/>
    </source>
</evidence>
<sequence>MGTKSICFSFLLICSFFIHFHSPKGVVVAQEIAKSESEALGVAEPERREAIEIIIGGGGAPSPTPSPSTACPPPPPKPLSRLEKAKRVLLKFKSLIDDPNCYTQDWNVARNACDFNGIRCATFPTDRQTAVAGIDLNTARVTGKNGCPLPLSESGVLDSIPELTFFHVNSNGFSGTVPDKIINFPYFFELDLSNNKLTGQFPPQVLESKLLVFLDLRFNTLKGSIPPKLFNMDLDVIFLNNNGFSQNLPDNFGSTPARYLTFANNQLTGSIPRSIGNACKTLTEVLFLGNRFDGCLPYEIGLLNKATVFDVSKNLLTGPIPLSFGCLEKIQFLNLAHNKFYGAVPDIVCKLQSLRNNGNLSLSDNYFNEIGPSCWSLIKSKVLDVSKNCIPGLPNQRSHQECYAFYCNKKSCPNPSSLYYIPCKPHWQQSASTVSHHPTGSPPHPVTYNALKPHRLRL</sequence>
<accession>A0AAN9N2N4</accession>
<evidence type="ECO:0000256" key="8">
    <source>
        <dbReference type="ARBA" id="ARBA00023316"/>
    </source>
</evidence>
<dbReference type="InterPro" id="IPR032675">
    <property type="entry name" value="LRR_dom_sf"/>
</dbReference>
<name>A0AAN9N2N4_CANGL</name>
<evidence type="ECO:0000313" key="13">
    <source>
        <dbReference type="EMBL" id="KAK7362589.1"/>
    </source>
</evidence>
<organism evidence="13 14">
    <name type="scientific">Canavalia gladiata</name>
    <name type="common">Sword bean</name>
    <name type="synonym">Dolichos gladiatus</name>
    <dbReference type="NCBI Taxonomy" id="3824"/>
    <lineage>
        <taxon>Eukaryota</taxon>
        <taxon>Viridiplantae</taxon>
        <taxon>Streptophyta</taxon>
        <taxon>Embryophyta</taxon>
        <taxon>Tracheophyta</taxon>
        <taxon>Spermatophyta</taxon>
        <taxon>Magnoliopsida</taxon>
        <taxon>eudicotyledons</taxon>
        <taxon>Gunneridae</taxon>
        <taxon>Pentapetalae</taxon>
        <taxon>rosids</taxon>
        <taxon>fabids</taxon>
        <taxon>Fabales</taxon>
        <taxon>Fabaceae</taxon>
        <taxon>Papilionoideae</taxon>
        <taxon>50 kb inversion clade</taxon>
        <taxon>NPAAA clade</taxon>
        <taxon>indigoferoid/millettioid clade</taxon>
        <taxon>Phaseoleae</taxon>
        <taxon>Canavalia</taxon>
    </lineage>
</organism>
<keyword evidence="14" id="KW-1185">Reference proteome</keyword>
<dbReference type="GO" id="GO:0071555">
    <property type="term" value="P:cell wall organization"/>
    <property type="evidence" value="ECO:0007669"/>
    <property type="project" value="UniProtKB-KW"/>
</dbReference>
<evidence type="ECO:0000313" key="14">
    <source>
        <dbReference type="Proteomes" id="UP001367508"/>
    </source>
</evidence>
<dbReference type="Gene3D" id="3.80.10.10">
    <property type="entry name" value="Ribonuclease Inhibitor"/>
    <property type="match status" value="2"/>
</dbReference>
<keyword evidence="8" id="KW-0961">Cell wall biogenesis/degradation</keyword>
<dbReference type="AlphaFoldDB" id="A0AAN9N2N4"/>
<proteinExistence type="predicted"/>